<dbReference type="Proteomes" id="UP000070501">
    <property type="component" value="Unassembled WGS sequence"/>
</dbReference>
<dbReference type="SUPFAM" id="SSF53901">
    <property type="entry name" value="Thiolase-like"/>
    <property type="match status" value="2"/>
</dbReference>
<comment type="cofactor">
    <cofactor evidence="1">
        <name>K(+)</name>
        <dbReference type="ChEBI" id="CHEBI:29103"/>
    </cofactor>
</comment>
<keyword evidence="7 10" id="KW-0012">Acyltransferase</keyword>
<feature type="domain" description="Thiolase C-terminal" evidence="12">
    <location>
        <begin position="276"/>
        <end position="396"/>
    </location>
</feature>
<feature type="domain" description="Thiolase N-terminal" evidence="11">
    <location>
        <begin position="7"/>
        <end position="267"/>
    </location>
</feature>
<feature type="active site" description="Proton acceptor" evidence="9">
    <location>
        <position position="384"/>
    </location>
</feature>
<proteinExistence type="inferred from homology"/>
<feature type="active site" description="Proton acceptor" evidence="9">
    <location>
        <position position="354"/>
    </location>
</feature>
<evidence type="ECO:0000256" key="8">
    <source>
        <dbReference type="ARBA" id="ARBA00037924"/>
    </source>
</evidence>
<dbReference type="InterPro" id="IPR020613">
    <property type="entry name" value="Thiolase_CS"/>
</dbReference>
<keyword evidence="6" id="KW-0630">Potassium</keyword>
<name>A0A136J2N3_9PEZI</name>
<dbReference type="InterPro" id="IPR002155">
    <property type="entry name" value="Thiolase"/>
</dbReference>
<evidence type="ECO:0000256" key="3">
    <source>
        <dbReference type="ARBA" id="ARBA00011881"/>
    </source>
</evidence>
<comment type="similarity">
    <text evidence="2 10">Belongs to the thiolase-like superfamily. Thiolase family.</text>
</comment>
<reference evidence="14" key="1">
    <citation type="submission" date="2016-02" db="EMBL/GenBank/DDBJ databases">
        <title>Draft genome sequence of Microdochium bolleyi, a fungal endophyte of beachgrass.</title>
        <authorList>
            <consortium name="DOE Joint Genome Institute"/>
            <person name="David A.S."/>
            <person name="May G."/>
            <person name="Haridas S."/>
            <person name="Lim J."/>
            <person name="Wang M."/>
            <person name="Labutti K."/>
            <person name="Lipzen A."/>
            <person name="Barry K."/>
            <person name="Grigoriev I.V."/>
        </authorList>
    </citation>
    <scope>NUCLEOTIDE SEQUENCE [LARGE SCALE GENOMIC DNA]</scope>
    <source>
        <strain evidence="14">J235TASD1</strain>
    </source>
</reference>
<dbReference type="InterPro" id="IPR016039">
    <property type="entry name" value="Thiolase-like"/>
</dbReference>
<keyword evidence="5 10" id="KW-0808">Transferase</keyword>
<evidence type="ECO:0000256" key="7">
    <source>
        <dbReference type="ARBA" id="ARBA00023315"/>
    </source>
</evidence>
<accession>A0A136J2N3</accession>
<evidence type="ECO:0000256" key="5">
    <source>
        <dbReference type="ARBA" id="ARBA00022679"/>
    </source>
</evidence>
<dbReference type="GO" id="GO:0006635">
    <property type="term" value="P:fatty acid beta-oxidation"/>
    <property type="evidence" value="ECO:0007669"/>
    <property type="project" value="TreeGrafter"/>
</dbReference>
<evidence type="ECO:0000256" key="6">
    <source>
        <dbReference type="ARBA" id="ARBA00022958"/>
    </source>
</evidence>
<dbReference type="Gene3D" id="3.40.47.10">
    <property type="match status" value="1"/>
</dbReference>
<evidence type="ECO:0000259" key="12">
    <source>
        <dbReference type="Pfam" id="PF02803"/>
    </source>
</evidence>
<dbReference type="InterPro" id="IPR020610">
    <property type="entry name" value="Thiolase_AS"/>
</dbReference>
<dbReference type="GO" id="GO:0003985">
    <property type="term" value="F:acetyl-CoA C-acetyltransferase activity"/>
    <property type="evidence" value="ECO:0007669"/>
    <property type="project" value="UniProtKB-EC"/>
</dbReference>
<dbReference type="OrthoDB" id="5404651at2759"/>
<dbReference type="FunCoup" id="A0A136J2N3">
    <property type="interactions" value="598"/>
</dbReference>
<evidence type="ECO:0000313" key="14">
    <source>
        <dbReference type="Proteomes" id="UP000070501"/>
    </source>
</evidence>
<keyword evidence="14" id="KW-1185">Reference proteome</keyword>
<protein>
    <recommendedName>
        <fullName evidence="4">acetyl-CoA C-acetyltransferase</fullName>
        <ecNumber evidence="4">2.3.1.9</ecNumber>
    </recommendedName>
</protein>
<dbReference type="GO" id="GO:0006696">
    <property type="term" value="P:ergosterol biosynthetic process"/>
    <property type="evidence" value="ECO:0007669"/>
    <property type="project" value="TreeGrafter"/>
</dbReference>
<comment type="subunit">
    <text evidence="3">Homotetramer.</text>
</comment>
<evidence type="ECO:0000256" key="1">
    <source>
        <dbReference type="ARBA" id="ARBA00001958"/>
    </source>
</evidence>
<feature type="active site" description="Acyl-thioester intermediate" evidence="9">
    <location>
        <position position="92"/>
    </location>
</feature>
<comment type="pathway">
    <text evidence="8">Metabolic intermediate biosynthesis; (R)-mevalonate biosynthesis; (R)-mevalonate from acetyl-CoA: step 1/3.</text>
</comment>
<dbReference type="GO" id="GO:0005739">
    <property type="term" value="C:mitochondrion"/>
    <property type="evidence" value="ECO:0007669"/>
    <property type="project" value="TreeGrafter"/>
</dbReference>
<dbReference type="NCBIfam" id="TIGR01930">
    <property type="entry name" value="AcCoA-C-Actrans"/>
    <property type="match status" value="1"/>
</dbReference>
<organism evidence="13 14">
    <name type="scientific">Microdochium bolleyi</name>
    <dbReference type="NCBI Taxonomy" id="196109"/>
    <lineage>
        <taxon>Eukaryota</taxon>
        <taxon>Fungi</taxon>
        <taxon>Dikarya</taxon>
        <taxon>Ascomycota</taxon>
        <taxon>Pezizomycotina</taxon>
        <taxon>Sordariomycetes</taxon>
        <taxon>Xylariomycetidae</taxon>
        <taxon>Xylariales</taxon>
        <taxon>Microdochiaceae</taxon>
        <taxon>Microdochium</taxon>
    </lineage>
</organism>
<evidence type="ECO:0000259" key="11">
    <source>
        <dbReference type="Pfam" id="PF00108"/>
    </source>
</evidence>
<dbReference type="InterPro" id="IPR020617">
    <property type="entry name" value="Thiolase_C"/>
</dbReference>
<dbReference type="InterPro" id="IPR020616">
    <property type="entry name" value="Thiolase_N"/>
</dbReference>
<dbReference type="PROSITE" id="PS00737">
    <property type="entry name" value="THIOLASE_2"/>
    <property type="match status" value="1"/>
</dbReference>
<dbReference type="EMBL" id="KQ964250">
    <property type="protein sequence ID" value="KXJ91498.1"/>
    <property type="molecule type" value="Genomic_DNA"/>
</dbReference>
<evidence type="ECO:0000256" key="4">
    <source>
        <dbReference type="ARBA" id="ARBA00012705"/>
    </source>
</evidence>
<dbReference type="FunFam" id="3.40.47.10:FF:000007">
    <property type="entry name" value="acetyl-CoA acetyltransferase, mitochondrial"/>
    <property type="match status" value="1"/>
</dbReference>
<dbReference type="PROSITE" id="PS00099">
    <property type="entry name" value="THIOLASE_3"/>
    <property type="match status" value="1"/>
</dbReference>
<sequence length="399" mass="41189">MSGLPAVYIASVARTPVGSFLGSLSSLNAIQLGSHAIKAAVERVPQIKPEDVEEVFYGNVLSANLGQAPARQCAIGAGLSESVVATTVNKVCASALKATILGAQTIMTGNASIVVVGGTESMSNTPHYLPTSRSGTKFGDQTLVDGMLKDGLTDAYAKEHMGLAAELCATEHNLSREAQDEYAIETYTRAQKATNDGIFAKEIAPVEVSGGRGKPAIQVTKDEEAQNLNAEKLKTVRPVFKPKDGSVTAANAAPLNDGAAALVLMSEAKVKELGVTPLAKILGWGDAARDPSRFTIAPALAIPKAIKHAGLTAKDVDYYEINEAFSVVALANMQLLGLTSENVNVFGGSVAIGHPLGASGARILTTLTTVLREKKGKIGVAGICNGGGGASAIVIENLQ</sequence>
<evidence type="ECO:0000313" key="13">
    <source>
        <dbReference type="EMBL" id="KXJ91498.1"/>
    </source>
</evidence>
<dbReference type="InParanoid" id="A0A136J2N3"/>
<dbReference type="AlphaFoldDB" id="A0A136J2N3"/>
<evidence type="ECO:0000256" key="2">
    <source>
        <dbReference type="ARBA" id="ARBA00010982"/>
    </source>
</evidence>
<dbReference type="Pfam" id="PF02803">
    <property type="entry name" value="Thiolase_C"/>
    <property type="match status" value="1"/>
</dbReference>
<dbReference type="PANTHER" id="PTHR18919">
    <property type="entry name" value="ACETYL-COA C-ACYLTRANSFERASE"/>
    <property type="match status" value="1"/>
</dbReference>
<evidence type="ECO:0000256" key="9">
    <source>
        <dbReference type="PIRSR" id="PIRSR000429-1"/>
    </source>
</evidence>
<dbReference type="EC" id="2.3.1.9" evidence="4"/>
<dbReference type="STRING" id="196109.A0A136J2N3"/>
<dbReference type="PIRSF" id="PIRSF000429">
    <property type="entry name" value="Ac-CoA_Ac_transf"/>
    <property type="match status" value="1"/>
</dbReference>
<dbReference type="PANTHER" id="PTHR18919:SF165">
    <property type="entry name" value="ACETYL-COA ACETYLTRANSFERASE"/>
    <property type="match status" value="1"/>
</dbReference>
<evidence type="ECO:0000256" key="10">
    <source>
        <dbReference type="RuleBase" id="RU003557"/>
    </source>
</evidence>
<dbReference type="Pfam" id="PF00108">
    <property type="entry name" value="Thiolase_N"/>
    <property type="match status" value="1"/>
</dbReference>
<gene>
    <name evidence="13" type="ORF">Micbo1qcDRAFT_163244</name>
</gene>
<dbReference type="CDD" id="cd00751">
    <property type="entry name" value="thiolase"/>
    <property type="match status" value="1"/>
</dbReference>